<dbReference type="Proteomes" id="UP001286313">
    <property type="component" value="Unassembled WGS sequence"/>
</dbReference>
<proteinExistence type="predicted"/>
<name>A0AAE1FNH1_PETCI</name>
<dbReference type="AlphaFoldDB" id="A0AAE1FNH1"/>
<dbReference type="GO" id="GO:0046983">
    <property type="term" value="F:protein dimerization activity"/>
    <property type="evidence" value="ECO:0007669"/>
    <property type="project" value="InterPro"/>
</dbReference>
<protein>
    <recommendedName>
        <fullName evidence="1">HAT C-terminal dimerisation domain-containing protein</fullName>
    </recommendedName>
</protein>
<dbReference type="SUPFAM" id="SSF53098">
    <property type="entry name" value="Ribonuclease H-like"/>
    <property type="match status" value="1"/>
</dbReference>
<dbReference type="PANTHER" id="PTHR37162">
    <property type="entry name" value="HAT FAMILY DIMERISATION DOMAINCONTAINING PROTEIN-RELATED"/>
    <property type="match status" value="1"/>
</dbReference>
<dbReference type="InterPro" id="IPR008906">
    <property type="entry name" value="HATC_C_dom"/>
</dbReference>
<comment type="caution">
    <text evidence="2">The sequence shown here is derived from an EMBL/GenBank/DDBJ whole genome shotgun (WGS) entry which is preliminary data.</text>
</comment>
<gene>
    <name evidence="2" type="ORF">Pcinc_017794</name>
</gene>
<dbReference type="Pfam" id="PF05699">
    <property type="entry name" value="Dimer_Tnp_hAT"/>
    <property type="match status" value="1"/>
</dbReference>
<reference evidence="2" key="1">
    <citation type="submission" date="2023-10" db="EMBL/GenBank/DDBJ databases">
        <title>Genome assemblies of two species of porcelain crab, Petrolisthes cinctipes and Petrolisthes manimaculis (Anomura: Porcellanidae).</title>
        <authorList>
            <person name="Angst P."/>
        </authorList>
    </citation>
    <scope>NUCLEOTIDE SEQUENCE</scope>
    <source>
        <strain evidence="2">PB745_01</strain>
        <tissue evidence="2">Gill</tissue>
    </source>
</reference>
<dbReference type="EMBL" id="JAWQEG010001670">
    <property type="protein sequence ID" value="KAK3877467.1"/>
    <property type="molecule type" value="Genomic_DNA"/>
</dbReference>
<evidence type="ECO:0000313" key="3">
    <source>
        <dbReference type="Proteomes" id="UP001286313"/>
    </source>
</evidence>
<accession>A0AAE1FNH1</accession>
<feature type="domain" description="HAT C-terminal dimerisation" evidence="1">
    <location>
        <begin position="403"/>
        <end position="455"/>
    </location>
</feature>
<organism evidence="2 3">
    <name type="scientific">Petrolisthes cinctipes</name>
    <name type="common">Flat porcelain crab</name>
    <dbReference type="NCBI Taxonomy" id="88211"/>
    <lineage>
        <taxon>Eukaryota</taxon>
        <taxon>Metazoa</taxon>
        <taxon>Ecdysozoa</taxon>
        <taxon>Arthropoda</taxon>
        <taxon>Crustacea</taxon>
        <taxon>Multicrustacea</taxon>
        <taxon>Malacostraca</taxon>
        <taxon>Eumalacostraca</taxon>
        <taxon>Eucarida</taxon>
        <taxon>Decapoda</taxon>
        <taxon>Pleocyemata</taxon>
        <taxon>Anomura</taxon>
        <taxon>Galatheoidea</taxon>
        <taxon>Porcellanidae</taxon>
        <taxon>Petrolisthes</taxon>
    </lineage>
</organism>
<sequence>MSGQDLTPPTPTQASPSLLSPLLLSGVGGDRSCPDIFTCCTAESLYNTVKSVMNEDKLAVDKLVGVGCDGANTMIGRNHSLVTLLKNDNPNLIVFRCVCHSLHLAASKASEGLPTVLDFIVRETHNWFSNSPKRINSYREIYKTLDEGNTPVKVPSLAATRWLARLEAMTVIIDNWDALKLHFEMAATSERCHVARLLYDAYRNPENKLFMLYTRKLLKKVLKVNKIFQAENADVTKLTQDLLSLFRNLLQKVVEPKYLSKVPNEKLPDIRFSDYVIPLASIDFGYEFTTGLLASQLTNEHKQYIKERCMKFAVDLIKQVQTRLPDNIDTLLMLKHFHPNTAMSPSKESISSIAAWHRNIIKDMNDFGNEWASLSAQKWPQSCMKNTISFWAEVHEQKNSAGEQVYPNVSSLALALLSLPFSNASVERIFSRMNIVHSKLRNRFHVRSVEAILQISYGLILENKTCVTFRPSEEMMKNINAKDDSWSEVQEDDWMVPDM</sequence>
<keyword evidence="3" id="KW-1185">Reference proteome</keyword>
<dbReference type="InterPro" id="IPR012337">
    <property type="entry name" value="RNaseH-like_sf"/>
</dbReference>
<evidence type="ECO:0000259" key="1">
    <source>
        <dbReference type="Pfam" id="PF05699"/>
    </source>
</evidence>
<evidence type="ECO:0000313" key="2">
    <source>
        <dbReference type="EMBL" id="KAK3877467.1"/>
    </source>
</evidence>
<dbReference type="PANTHER" id="PTHR37162:SF1">
    <property type="entry name" value="BED-TYPE DOMAIN-CONTAINING PROTEIN"/>
    <property type="match status" value="1"/>
</dbReference>